<dbReference type="GO" id="GO:0008270">
    <property type="term" value="F:zinc ion binding"/>
    <property type="evidence" value="ECO:0007669"/>
    <property type="project" value="InterPro"/>
</dbReference>
<evidence type="ECO:0000313" key="3">
    <source>
        <dbReference type="Proteomes" id="UP000717585"/>
    </source>
</evidence>
<accession>A0A8J6APV7</accession>
<dbReference type="EMBL" id="JAHDYR010000066">
    <property type="protein sequence ID" value="KAG9390073.1"/>
    <property type="molecule type" value="Genomic_DNA"/>
</dbReference>
<dbReference type="Pfam" id="PF08783">
    <property type="entry name" value="DWNN"/>
    <property type="match status" value="1"/>
</dbReference>
<protein>
    <submittedName>
        <fullName evidence="2">DWNN domain</fullName>
    </submittedName>
</protein>
<proteinExistence type="predicted"/>
<dbReference type="Gene3D" id="3.10.20.90">
    <property type="entry name" value="Phosphatidylinositol 3-kinase Catalytic Subunit, Chain A, domain 1"/>
    <property type="match status" value="1"/>
</dbReference>
<name>A0A8J6APV7_9EUKA</name>
<dbReference type="AlphaFoldDB" id="A0A8J6APV7"/>
<evidence type="ECO:0000259" key="1">
    <source>
        <dbReference type="SMART" id="SM01180"/>
    </source>
</evidence>
<evidence type="ECO:0000313" key="2">
    <source>
        <dbReference type="EMBL" id="KAG9390073.1"/>
    </source>
</evidence>
<comment type="caution">
    <text evidence="2">The sequence shown here is derived from an EMBL/GenBank/DDBJ whole genome shotgun (WGS) entry which is preliminary data.</text>
</comment>
<reference evidence="2" key="1">
    <citation type="submission" date="2021-05" db="EMBL/GenBank/DDBJ databases">
        <title>A free-living protist that lacks canonical eukaryotic 1 DNA replication and segregation systems.</title>
        <authorList>
            <person name="Salas-Leiva D.E."/>
            <person name="Tromer E.C."/>
            <person name="Curtis B.A."/>
            <person name="Jerlstrom-Hultqvist J."/>
            <person name="Kolisko M."/>
            <person name="Yi Z."/>
            <person name="Salas-Leiva J.S."/>
            <person name="Gallot-Lavallee L."/>
            <person name="Kops G.J.P.L."/>
            <person name="Archibald J.M."/>
            <person name="Simpson A.G.B."/>
            <person name="Roger A.J."/>
        </authorList>
    </citation>
    <scope>NUCLEOTIDE SEQUENCE</scope>
    <source>
        <strain evidence="2">BICM</strain>
    </source>
</reference>
<dbReference type="SMART" id="SM01180">
    <property type="entry name" value="DWNN"/>
    <property type="match status" value="1"/>
</dbReference>
<gene>
    <name evidence="2" type="ORF">J8273_8110</name>
</gene>
<dbReference type="InterPro" id="IPR014891">
    <property type="entry name" value="DWNN_domain"/>
</dbReference>
<keyword evidence="3" id="KW-1185">Reference proteome</keyword>
<organism evidence="2 3">
    <name type="scientific">Carpediemonas membranifera</name>
    <dbReference type="NCBI Taxonomy" id="201153"/>
    <lineage>
        <taxon>Eukaryota</taxon>
        <taxon>Metamonada</taxon>
        <taxon>Carpediemonas-like organisms</taxon>
        <taxon>Carpediemonas</taxon>
    </lineage>
</organism>
<feature type="domain" description="DWNN" evidence="1">
    <location>
        <begin position="3"/>
        <end position="75"/>
    </location>
</feature>
<sequence length="272" mass="30527">MPIYYRFKTGVDEKTIDLQSVYINAFDLKKIIAKRDVGQGKYDLALTEATEGEAKQFTNDDNIYDHTHLIVKVVAASEQIIPIEEATEPTITNVTVDMDNEDALTELALTEKEQWGVKDTSHGRVLTTTQTQRVRCKKCHQYGHTALHCTNSAINLDVATGQRAEVEAPAGPTAKPTGIPEAFLQKDGDDKYVLMADDTEYARFMGLSSRGSERAASDDTFLRRMRQIRSQAKGKNKRDTVLYERYYGPGDEAGVRFSFIGLHRQSKRAGRK</sequence>
<dbReference type="Proteomes" id="UP000717585">
    <property type="component" value="Unassembled WGS sequence"/>
</dbReference>